<dbReference type="SUPFAM" id="SSF53254">
    <property type="entry name" value="Phosphoglycerate mutase-like"/>
    <property type="match status" value="1"/>
</dbReference>
<keyword evidence="3" id="KW-0732">Signal</keyword>
<reference evidence="7 8" key="2">
    <citation type="submission" date="2018-11" db="EMBL/GenBank/DDBJ databases">
        <authorList>
            <consortium name="Pathogen Informatics"/>
        </authorList>
    </citation>
    <scope>NUCLEOTIDE SEQUENCE [LARGE SCALE GENOMIC DNA]</scope>
</reference>
<dbReference type="WBParaSite" id="SBAD_0001323501-mRNA-1">
    <property type="protein sequence ID" value="SBAD_0001323501-mRNA-1"/>
    <property type="gene ID" value="SBAD_0001323501"/>
</dbReference>
<proteinExistence type="predicted"/>
<dbReference type="EC" id="3.1.3.2" evidence="2"/>
<organism evidence="9">
    <name type="scientific">Soboliphyme baturini</name>
    <dbReference type="NCBI Taxonomy" id="241478"/>
    <lineage>
        <taxon>Eukaryota</taxon>
        <taxon>Metazoa</taxon>
        <taxon>Ecdysozoa</taxon>
        <taxon>Nematoda</taxon>
        <taxon>Enoplea</taxon>
        <taxon>Dorylaimia</taxon>
        <taxon>Dioctophymatida</taxon>
        <taxon>Dioctophymatoidea</taxon>
        <taxon>Soboliphymatidae</taxon>
        <taxon>Soboliphyme</taxon>
    </lineage>
</organism>
<protein>
    <recommendedName>
        <fullName evidence="2">acid phosphatase</fullName>
        <ecNumber evidence="2">3.1.3.2</ecNumber>
    </recommendedName>
</protein>
<comment type="catalytic activity">
    <reaction evidence="1">
        <text>a phosphate monoester + H2O = an alcohol + phosphate</text>
        <dbReference type="Rhea" id="RHEA:15017"/>
        <dbReference type="ChEBI" id="CHEBI:15377"/>
        <dbReference type="ChEBI" id="CHEBI:30879"/>
        <dbReference type="ChEBI" id="CHEBI:43474"/>
        <dbReference type="ChEBI" id="CHEBI:67140"/>
        <dbReference type="EC" id="3.1.3.2"/>
    </reaction>
</comment>
<dbReference type="GO" id="GO:0003993">
    <property type="term" value="F:acid phosphatase activity"/>
    <property type="evidence" value="ECO:0007669"/>
    <property type="project" value="UniProtKB-EC"/>
</dbReference>
<evidence type="ECO:0000256" key="1">
    <source>
        <dbReference type="ARBA" id="ARBA00000032"/>
    </source>
</evidence>
<evidence type="ECO:0000256" key="2">
    <source>
        <dbReference type="ARBA" id="ARBA00012646"/>
    </source>
</evidence>
<accession>A0A183JAC4</accession>
<gene>
    <name evidence="7" type="ORF">SBAD_LOCUS12822</name>
</gene>
<dbReference type="PANTHER" id="PTHR11567">
    <property type="entry name" value="ACID PHOSPHATASE-RELATED"/>
    <property type="match status" value="1"/>
</dbReference>
<dbReference type="Gene3D" id="3.40.50.1240">
    <property type="entry name" value="Phosphoglycerate mutase-like"/>
    <property type="match status" value="1"/>
</dbReference>
<dbReference type="OrthoDB" id="10257284at2759"/>
<dbReference type="Proteomes" id="UP000270296">
    <property type="component" value="Unassembled WGS sequence"/>
</dbReference>
<dbReference type="InterPro" id="IPR050645">
    <property type="entry name" value="Histidine_acid_phosphatase"/>
</dbReference>
<keyword evidence="5" id="KW-1015">Disulfide bond</keyword>
<keyword evidence="8" id="KW-1185">Reference proteome</keyword>
<evidence type="ECO:0000313" key="9">
    <source>
        <dbReference type="WBParaSite" id="SBAD_0001323501-mRNA-1"/>
    </source>
</evidence>
<evidence type="ECO:0000256" key="4">
    <source>
        <dbReference type="ARBA" id="ARBA00022801"/>
    </source>
</evidence>
<dbReference type="AlphaFoldDB" id="A0A183JAC4"/>
<evidence type="ECO:0000256" key="5">
    <source>
        <dbReference type="ARBA" id="ARBA00023157"/>
    </source>
</evidence>
<dbReference type="EMBL" id="UZAM01018975">
    <property type="protein sequence ID" value="VDP52090.1"/>
    <property type="molecule type" value="Genomic_DNA"/>
</dbReference>
<evidence type="ECO:0000313" key="7">
    <source>
        <dbReference type="EMBL" id="VDP52090.1"/>
    </source>
</evidence>
<dbReference type="PANTHER" id="PTHR11567:SF211">
    <property type="entry name" value="PROSTATIC ACID PHOSPHATASE"/>
    <property type="match status" value="1"/>
</dbReference>
<evidence type="ECO:0000313" key="8">
    <source>
        <dbReference type="Proteomes" id="UP000270296"/>
    </source>
</evidence>
<name>A0A183JAC4_9BILA</name>
<keyword evidence="6" id="KW-0325">Glycoprotein</keyword>
<evidence type="ECO:0000256" key="3">
    <source>
        <dbReference type="ARBA" id="ARBA00022729"/>
    </source>
</evidence>
<reference evidence="9" key="1">
    <citation type="submission" date="2016-06" db="UniProtKB">
        <authorList>
            <consortium name="WormBaseParasite"/>
        </authorList>
    </citation>
    <scope>IDENTIFICATION</scope>
</reference>
<keyword evidence="4" id="KW-0378">Hydrolase</keyword>
<sequence length="244" mass="28537">YVLRAFHHSPQPSFFLIRAWDRQRRGQRNDDYYMNCYQCSKIFSKLKEITGFPKFKFDKVTIVYDTARHEVKRLTNSQRLHRNLFQKDAEQTLYDLIVKLKDLKASMEFNSTEKSKFKSGSLEENMETDETLKISNVFRGTEDKKYEHDNTILSLMSLLRISNGKVPSFASCLMIELYRNETSNFYVKTLFLNSTSEIPVELRPLGCSSEDCPFDELQTLMKNYVFGLSLPHIDHTDSSATSRT</sequence>
<evidence type="ECO:0000256" key="6">
    <source>
        <dbReference type="ARBA" id="ARBA00023180"/>
    </source>
</evidence>
<dbReference type="InterPro" id="IPR029033">
    <property type="entry name" value="His_PPase_superfam"/>
</dbReference>